<proteinExistence type="predicted"/>
<dbReference type="GO" id="GO:0006260">
    <property type="term" value="P:DNA replication"/>
    <property type="evidence" value="ECO:0007669"/>
    <property type="project" value="TreeGrafter"/>
</dbReference>
<feature type="region of interest" description="Disordered" evidence="1">
    <location>
        <begin position="1"/>
        <end position="40"/>
    </location>
</feature>
<evidence type="ECO:0000256" key="1">
    <source>
        <dbReference type="SAM" id="MobiDB-lite"/>
    </source>
</evidence>
<dbReference type="GO" id="GO:0000785">
    <property type="term" value="C:chromatin"/>
    <property type="evidence" value="ECO:0007669"/>
    <property type="project" value="TreeGrafter"/>
</dbReference>
<accession>A0AAD8CG53</accession>
<dbReference type="EMBL" id="JAGXEW010000057">
    <property type="protein sequence ID" value="KAK1150594.1"/>
    <property type="molecule type" value="Genomic_DNA"/>
</dbReference>
<evidence type="ECO:0000313" key="2">
    <source>
        <dbReference type="EMBL" id="KAK1150594.1"/>
    </source>
</evidence>
<feature type="compositionally biased region" description="Low complexity" evidence="1">
    <location>
        <begin position="287"/>
        <end position="298"/>
    </location>
</feature>
<feature type="compositionally biased region" description="Polar residues" evidence="1">
    <location>
        <begin position="1"/>
        <end position="12"/>
    </location>
</feature>
<dbReference type="PANTHER" id="PTHR14389">
    <property type="entry name" value="SI:CH1073-475A24.1"/>
    <property type="match status" value="1"/>
</dbReference>
<evidence type="ECO:0000313" key="3">
    <source>
        <dbReference type="Proteomes" id="UP001230051"/>
    </source>
</evidence>
<comment type="caution">
    <text evidence="2">The sequence shown here is derived from an EMBL/GenBank/DDBJ whole genome shotgun (WGS) entry which is preliminary data.</text>
</comment>
<name>A0AAD8CG53_ACIOX</name>
<dbReference type="InterPro" id="IPR043504">
    <property type="entry name" value="Peptidase_S1_PA_chymotrypsin"/>
</dbReference>
<dbReference type="InterPro" id="IPR009003">
    <property type="entry name" value="Peptidase_S1_PA"/>
</dbReference>
<organism evidence="2 3">
    <name type="scientific">Acipenser oxyrinchus oxyrinchus</name>
    <dbReference type="NCBI Taxonomy" id="40147"/>
    <lineage>
        <taxon>Eukaryota</taxon>
        <taxon>Metazoa</taxon>
        <taxon>Chordata</taxon>
        <taxon>Craniata</taxon>
        <taxon>Vertebrata</taxon>
        <taxon>Euteleostomi</taxon>
        <taxon>Actinopterygii</taxon>
        <taxon>Chondrostei</taxon>
        <taxon>Acipenseriformes</taxon>
        <taxon>Acipenseridae</taxon>
        <taxon>Acipenser</taxon>
    </lineage>
</organism>
<dbReference type="Pfam" id="PF13365">
    <property type="entry name" value="Trypsin_2"/>
    <property type="match status" value="1"/>
</dbReference>
<dbReference type="Proteomes" id="UP001230051">
    <property type="component" value="Unassembled WGS sequence"/>
</dbReference>
<feature type="compositionally biased region" description="Low complexity" evidence="1">
    <location>
        <begin position="265"/>
        <end position="275"/>
    </location>
</feature>
<keyword evidence="3" id="KW-1185">Reference proteome</keyword>
<sequence>MASPKNKASFSSGLHVKSEADDERPDQAVDPSSPARLTRSQTKDWKSFTCSFLPDVSKYEVNDFVRKTVLDALNSSPTFKERNCQETDTKKKCRLIIGEKFLKGIVPPHLPCNFITNGEHFNIDFIQSGADSEERGYCEETPPDAKGIVFYIKPKGLENIRNRKITKDHIYNQNANLCVYAFRGETVMEALIRDGRFLPAVFKKNCELKYDNTVVEFTLSVDNQNGRTFTMIISSKDRPESQQLHCKTWLSSQATGIAQSASKATGASAATGDTQPVSKATGAYKPTGDSQSGSQSSTNRNHRVYLPIPNTEEVCKALRSQMDGLIKLMNARRKETTGSPPISELLRTEFGKNTDDFTLVSTVRTLTELSESVCFIKAGDQEATGFLLFGNYILTCAHVVEESLDESQTVRLADAVSVNFKYEKPGKSLEPLKSLAVKPEIVAYDRKLDYALLELDQGSSSLPPALITSLDLPPKSGGVCIIGHPDGGVKKIDPCSVIKFEERQDKKKRHIEENEESKCRVQVITRYSFEELQDEKRLSYHTCFYDGASGSPVLNDKFQLVAMHTGGYEYQLWTGKKQSVIEYGTHLTVIFENVLQELFRVASENPEGLAVLKMLVEDACRTPVAREILKQLMTNDLQSKELLKGMTDRSSLLDELLNECGVEIKMELD</sequence>
<protein>
    <submittedName>
        <fullName evidence="2">Protein FAM111B-like</fullName>
    </submittedName>
</protein>
<dbReference type="AlphaFoldDB" id="A0AAD8CG53"/>
<dbReference type="PANTHER" id="PTHR14389:SF3">
    <property type="entry name" value="PROTEIN FAM111A-LIKE"/>
    <property type="match status" value="1"/>
</dbReference>
<feature type="region of interest" description="Disordered" evidence="1">
    <location>
        <begin position="265"/>
        <end position="305"/>
    </location>
</feature>
<gene>
    <name evidence="2" type="primary">Fam111a</name>
    <name evidence="2" type="ORF">AOXY_G33589</name>
</gene>
<dbReference type="Gene3D" id="2.40.10.10">
    <property type="entry name" value="Trypsin-like serine proteases"/>
    <property type="match status" value="2"/>
</dbReference>
<dbReference type="SUPFAM" id="SSF50494">
    <property type="entry name" value="Trypsin-like serine proteases"/>
    <property type="match status" value="1"/>
</dbReference>
<dbReference type="GO" id="GO:0005634">
    <property type="term" value="C:nucleus"/>
    <property type="evidence" value="ECO:0007669"/>
    <property type="project" value="TreeGrafter"/>
</dbReference>
<reference evidence="2" key="1">
    <citation type="submission" date="2022-02" db="EMBL/GenBank/DDBJ databases">
        <title>Atlantic sturgeon de novo genome assembly.</title>
        <authorList>
            <person name="Stock M."/>
            <person name="Klopp C."/>
            <person name="Guiguen Y."/>
            <person name="Cabau C."/>
            <person name="Parinello H."/>
            <person name="Santidrian Yebra-Pimentel E."/>
            <person name="Kuhl H."/>
            <person name="Dirks R.P."/>
            <person name="Guessner J."/>
            <person name="Wuertz S."/>
            <person name="Du K."/>
            <person name="Schartl M."/>
        </authorList>
    </citation>
    <scope>NUCLEOTIDE SEQUENCE</scope>
    <source>
        <strain evidence="2">STURGEONOMICS-FGT-2020</strain>
        <tissue evidence="2">Whole blood</tissue>
    </source>
</reference>